<dbReference type="Proteomes" id="UP000184114">
    <property type="component" value="Unassembled WGS sequence"/>
</dbReference>
<dbReference type="GO" id="GO:0046872">
    <property type="term" value="F:metal ion binding"/>
    <property type="evidence" value="ECO:0007669"/>
    <property type="project" value="UniProtKB-KW"/>
</dbReference>
<evidence type="ECO:0000256" key="4">
    <source>
        <dbReference type="ARBA" id="ARBA00022723"/>
    </source>
</evidence>
<protein>
    <recommendedName>
        <fullName evidence="7">Radical SAM core domain-containing protein</fullName>
    </recommendedName>
</protein>
<dbReference type="InterPro" id="IPR000385">
    <property type="entry name" value="MoaA_NifB_PqqE_Fe-S-bd_CS"/>
</dbReference>
<name>A0A1M4VR21_9FIRM</name>
<proteinExistence type="predicted"/>
<dbReference type="EMBL" id="FQTY01000005">
    <property type="protein sequence ID" value="SHE71310.1"/>
    <property type="molecule type" value="Genomic_DNA"/>
</dbReference>
<evidence type="ECO:0000256" key="2">
    <source>
        <dbReference type="ARBA" id="ARBA00022485"/>
    </source>
</evidence>
<dbReference type="InterPro" id="IPR007197">
    <property type="entry name" value="rSAM"/>
</dbReference>
<dbReference type="AlphaFoldDB" id="A0A1M4VR21"/>
<keyword evidence="4" id="KW-0479">Metal-binding</keyword>
<dbReference type="InterPro" id="IPR013785">
    <property type="entry name" value="Aldolase_TIM"/>
</dbReference>
<dbReference type="Gene3D" id="3.20.20.70">
    <property type="entry name" value="Aldolase class I"/>
    <property type="match status" value="1"/>
</dbReference>
<keyword evidence="5" id="KW-0408">Iron</keyword>
<keyword evidence="3" id="KW-0949">S-adenosyl-L-methionine</keyword>
<keyword evidence="6" id="KW-0411">Iron-sulfur</keyword>
<evidence type="ECO:0000256" key="1">
    <source>
        <dbReference type="ARBA" id="ARBA00001966"/>
    </source>
</evidence>
<evidence type="ECO:0000313" key="8">
    <source>
        <dbReference type="EMBL" id="SHE71310.1"/>
    </source>
</evidence>
<dbReference type="RefSeq" id="WP_072975084.1">
    <property type="nucleotide sequence ID" value="NZ_FQTY01000005.1"/>
</dbReference>
<evidence type="ECO:0000256" key="6">
    <source>
        <dbReference type="ARBA" id="ARBA00023014"/>
    </source>
</evidence>
<dbReference type="PANTHER" id="PTHR43273">
    <property type="entry name" value="ANAEROBIC SULFATASE-MATURATING ENZYME HOMOLOG ASLB-RELATED"/>
    <property type="match status" value="1"/>
</dbReference>
<dbReference type="CDD" id="cd01335">
    <property type="entry name" value="Radical_SAM"/>
    <property type="match status" value="1"/>
</dbReference>
<gene>
    <name evidence="8" type="ORF">SAMN02745784_01579</name>
</gene>
<dbReference type="InterPro" id="IPR023867">
    <property type="entry name" value="Sulphatase_maturase_rSAM"/>
</dbReference>
<dbReference type="PROSITE" id="PS51918">
    <property type="entry name" value="RADICAL_SAM"/>
    <property type="match status" value="1"/>
</dbReference>
<reference evidence="9" key="1">
    <citation type="submission" date="2016-11" db="EMBL/GenBank/DDBJ databases">
        <authorList>
            <person name="Varghese N."/>
            <person name="Submissions S."/>
        </authorList>
    </citation>
    <scope>NUCLEOTIDE SEQUENCE [LARGE SCALE GENOMIC DNA]</scope>
    <source>
        <strain evidence="9">DSM 18095</strain>
    </source>
</reference>
<sequence length="445" mass="51906">MEKLMIKPNVLKKSYYNFFIPKEDGTYLVYNSLSGAIIYIYSEINVRKLREIMEKDTIIYDNSDEMILTFYEKGILVPKDRREYEFARYCYERDVVRDTTLVLTLIVTRQCNLRCIYCYEEHENKAMTEDLYSSILKYIDNSLRNKLYTGVAISLFGGEPFVEYDKVVAFLGKVKSLCEEYGIPYSASATTNGALIYPERFEVLSSLNCRYYQITVDGFKETHDKYRASVDGRGSWDKIMENLKYMASTDYNFKVTIRTNFNDEVFLRAEEFYKYIKENFDNRFSIYYEGIKRLGGCNDDKLDILDKLDVAKSSVNIAKVIKQLNINNDVVDVMTRPYSRVCYASKHNNLIIDYDGSILKCTLSLDDDLNKIGYISEDGSMNLAEDKHSRWISNKVDLQDECKECRVLPICFGGRCVNGRVHGEKYFCDPKIEESELENLISTYR</sequence>
<dbReference type="Pfam" id="PF04055">
    <property type="entry name" value="Radical_SAM"/>
    <property type="match status" value="1"/>
</dbReference>
<dbReference type="GO" id="GO:0016491">
    <property type="term" value="F:oxidoreductase activity"/>
    <property type="evidence" value="ECO:0007669"/>
    <property type="project" value="InterPro"/>
</dbReference>
<keyword evidence="9" id="KW-1185">Reference proteome</keyword>
<dbReference type="InterPro" id="IPR023885">
    <property type="entry name" value="4Fe4S-binding_SPASM_dom"/>
</dbReference>
<evidence type="ECO:0000313" key="9">
    <source>
        <dbReference type="Proteomes" id="UP000184114"/>
    </source>
</evidence>
<dbReference type="PANTHER" id="PTHR43273:SF2">
    <property type="entry name" value="RADICAL SAM CORE DOMAIN-CONTAINING PROTEIN"/>
    <property type="match status" value="1"/>
</dbReference>
<evidence type="ECO:0000256" key="5">
    <source>
        <dbReference type="ARBA" id="ARBA00023004"/>
    </source>
</evidence>
<dbReference type="UniPathway" id="UPA00782"/>
<evidence type="ECO:0000256" key="3">
    <source>
        <dbReference type="ARBA" id="ARBA00022691"/>
    </source>
</evidence>
<dbReference type="SFLD" id="SFLDS00029">
    <property type="entry name" value="Radical_SAM"/>
    <property type="match status" value="1"/>
</dbReference>
<dbReference type="STRING" id="1123404.SAMN02745784_01579"/>
<dbReference type="GeneID" id="90993695"/>
<organism evidence="8 9">
    <name type="scientific">Tissierella praeacuta DSM 18095</name>
    <dbReference type="NCBI Taxonomy" id="1123404"/>
    <lineage>
        <taxon>Bacteria</taxon>
        <taxon>Bacillati</taxon>
        <taxon>Bacillota</taxon>
        <taxon>Tissierellia</taxon>
        <taxon>Tissierellales</taxon>
        <taxon>Tissierellaceae</taxon>
        <taxon>Tissierella</taxon>
    </lineage>
</organism>
<dbReference type="SFLD" id="SFLDG01067">
    <property type="entry name" value="SPASM/twitch_domain_containing"/>
    <property type="match status" value="1"/>
</dbReference>
<dbReference type="SUPFAM" id="SSF102114">
    <property type="entry name" value="Radical SAM enzymes"/>
    <property type="match status" value="1"/>
</dbReference>
<dbReference type="InterPro" id="IPR058240">
    <property type="entry name" value="rSAM_sf"/>
</dbReference>
<feature type="domain" description="Radical SAM core" evidence="7">
    <location>
        <begin position="97"/>
        <end position="327"/>
    </location>
</feature>
<dbReference type="NCBIfam" id="TIGR04085">
    <property type="entry name" value="rSAM_more_4Fe4S"/>
    <property type="match status" value="1"/>
</dbReference>
<dbReference type="GO" id="GO:0051539">
    <property type="term" value="F:4 iron, 4 sulfur cluster binding"/>
    <property type="evidence" value="ECO:0007669"/>
    <property type="project" value="UniProtKB-KW"/>
</dbReference>
<evidence type="ECO:0000259" key="7">
    <source>
        <dbReference type="PROSITE" id="PS51918"/>
    </source>
</evidence>
<comment type="cofactor">
    <cofactor evidence="1">
        <name>[4Fe-4S] cluster</name>
        <dbReference type="ChEBI" id="CHEBI:49883"/>
    </cofactor>
</comment>
<keyword evidence="2" id="KW-0004">4Fe-4S</keyword>
<dbReference type="PROSITE" id="PS01305">
    <property type="entry name" value="MOAA_NIFB_PQQE"/>
    <property type="match status" value="1"/>
</dbReference>
<accession>A0A1M4VR21</accession>